<dbReference type="EMBL" id="JAJNOC010000002">
    <property type="protein sequence ID" value="MCD2516295.1"/>
    <property type="molecule type" value="Genomic_DNA"/>
</dbReference>
<sequence>MSTPALPRVTLQGHGQFDETCWHSILISLLRGLAAFIVATAHLRAAMYPAVRDVADPPLWFQGLAFVSGFAHQAVLVFFFISGWLVGGSLLNRIGTPHAVASYAIDRATRLWTVLIPTFLLTFVFALGIGLANPEDFNLSPDNPYSALTFAGNLFGLQGIALPDYGGNFPLWSLANETWYYVLFPLLALAGAARDLTVRLACAAALVLLAVLLPAGIVAYFVVWLLGVAFSRIRIECGSGVRWAWLVLVLAGAAYFRLTGELDEFELSTLGQDLVCALLYLVLLSSLQFNAPPASTLARRLGAGGKFFAEFSFSLYVLHVPLIGVLHYWCNTHLGLDRLSPFDPLHTALYFGMLATLIVAAYLSYLLFESRTYRIRTAIKQHLIGRRLPRAERRPLSTGQ</sequence>
<evidence type="ECO:0000259" key="2">
    <source>
        <dbReference type="Pfam" id="PF01757"/>
    </source>
</evidence>
<dbReference type="PANTHER" id="PTHR23028:SF53">
    <property type="entry name" value="ACYL_TRANSF_3 DOMAIN-CONTAINING PROTEIN"/>
    <property type="match status" value="1"/>
</dbReference>
<protein>
    <submittedName>
        <fullName evidence="3">Acyltransferase</fullName>
    </submittedName>
</protein>
<keyword evidence="1" id="KW-0472">Membrane</keyword>
<evidence type="ECO:0000313" key="3">
    <source>
        <dbReference type="EMBL" id="MCD2516295.1"/>
    </source>
</evidence>
<keyword evidence="3" id="KW-0012">Acyltransferase</keyword>
<organism evidence="3 4">
    <name type="scientific">Massilia phyllostachyos</name>
    <dbReference type="NCBI Taxonomy" id="2898585"/>
    <lineage>
        <taxon>Bacteria</taxon>
        <taxon>Pseudomonadati</taxon>
        <taxon>Pseudomonadota</taxon>
        <taxon>Betaproteobacteria</taxon>
        <taxon>Burkholderiales</taxon>
        <taxon>Oxalobacteraceae</taxon>
        <taxon>Telluria group</taxon>
        <taxon>Massilia</taxon>
    </lineage>
</organism>
<feature type="transmembrane region" description="Helical" evidence="1">
    <location>
        <begin position="307"/>
        <end position="329"/>
    </location>
</feature>
<keyword evidence="1" id="KW-1133">Transmembrane helix</keyword>
<feature type="transmembrane region" description="Helical" evidence="1">
    <location>
        <begin position="240"/>
        <end position="258"/>
    </location>
</feature>
<reference evidence="3" key="1">
    <citation type="submission" date="2021-11" db="EMBL/GenBank/DDBJ databases">
        <title>The complete genome of Massilia sp sp. G4R7.</title>
        <authorList>
            <person name="Liu L."/>
            <person name="Yue J."/>
            <person name="Yuan J."/>
            <person name="Yang F."/>
            <person name="Li L."/>
        </authorList>
    </citation>
    <scope>NUCLEOTIDE SEQUENCE</scope>
    <source>
        <strain evidence="3">G4R7</strain>
    </source>
</reference>
<dbReference type="RefSeq" id="WP_231057618.1">
    <property type="nucleotide sequence ID" value="NZ_JAJNOC010000002.1"/>
</dbReference>
<feature type="transmembrane region" description="Helical" evidence="1">
    <location>
        <begin position="21"/>
        <end position="43"/>
    </location>
</feature>
<feature type="transmembrane region" description="Helical" evidence="1">
    <location>
        <begin position="111"/>
        <end position="132"/>
    </location>
</feature>
<dbReference type="Proteomes" id="UP001179361">
    <property type="component" value="Unassembled WGS sequence"/>
</dbReference>
<name>A0ABS8Q3H2_9BURK</name>
<accession>A0ABS8Q3H2</accession>
<dbReference type="Pfam" id="PF01757">
    <property type="entry name" value="Acyl_transf_3"/>
    <property type="match status" value="1"/>
</dbReference>
<feature type="transmembrane region" description="Helical" evidence="1">
    <location>
        <begin position="203"/>
        <end position="228"/>
    </location>
</feature>
<evidence type="ECO:0000313" key="4">
    <source>
        <dbReference type="Proteomes" id="UP001179361"/>
    </source>
</evidence>
<proteinExistence type="predicted"/>
<keyword evidence="3" id="KW-0808">Transferase</keyword>
<comment type="caution">
    <text evidence="3">The sequence shown here is derived from an EMBL/GenBank/DDBJ whole genome shotgun (WGS) entry which is preliminary data.</text>
</comment>
<feature type="transmembrane region" description="Helical" evidence="1">
    <location>
        <begin position="270"/>
        <end position="287"/>
    </location>
</feature>
<feature type="transmembrane region" description="Helical" evidence="1">
    <location>
        <begin position="349"/>
        <end position="368"/>
    </location>
</feature>
<feature type="transmembrane region" description="Helical" evidence="1">
    <location>
        <begin position="63"/>
        <end position="91"/>
    </location>
</feature>
<dbReference type="GO" id="GO:0016746">
    <property type="term" value="F:acyltransferase activity"/>
    <property type="evidence" value="ECO:0007669"/>
    <property type="project" value="UniProtKB-KW"/>
</dbReference>
<feature type="domain" description="Acyltransferase 3" evidence="2">
    <location>
        <begin position="27"/>
        <end position="364"/>
    </location>
</feature>
<evidence type="ECO:0000256" key="1">
    <source>
        <dbReference type="SAM" id="Phobius"/>
    </source>
</evidence>
<dbReference type="InterPro" id="IPR050879">
    <property type="entry name" value="Acyltransferase_3"/>
</dbReference>
<feature type="transmembrane region" description="Helical" evidence="1">
    <location>
        <begin position="178"/>
        <end position="197"/>
    </location>
</feature>
<keyword evidence="4" id="KW-1185">Reference proteome</keyword>
<keyword evidence="1" id="KW-0812">Transmembrane</keyword>
<gene>
    <name evidence="3" type="ORF">LQ564_08195</name>
</gene>
<dbReference type="PANTHER" id="PTHR23028">
    <property type="entry name" value="ACETYLTRANSFERASE"/>
    <property type="match status" value="1"/>
</dbReference>
<feature type="transmembrane region" description="Helical" evidence="1">
    <location>
        <begin position="144"/>
        <end position="166"/>
    </location>
</feature>
<dbReference type="InterPro" id="IPR002656">
    <property type="entry name" value="Acyl_transf_3_dom"/>
</dbReference>